<dbReference type="Proteomes" id="UP001217500">
    <property type="component" value="Chromosome"/>
</dbReference>
<keyword evidence="6 10" id="KW-0735">Signal-anchor</keyword>
<evidence type="ECO:0000256" key="2">
    <source>
        <dbReference type="ARBA" id="ARBA00004382"/>
    </source>
</evidence>
<evidence type="ECO:0000256" key="11">
    <source>
        <dbReference type="SAM" id="Phobius"/>
    </source>
</evidence>
<evidence type="ECO:0000313" key="13">
    <source>
        <dbReference type="Proteomes" id="UP001217500"/>
    </source>
</evidence>
<dbReference type="NCBIfam" id="NF003465">
    <property type="entry name" value="PRK05089.1"/>
    <property type="match status" value="1"/>
</dbReference>
<dbReference type="FunFam" id="2.60.370.10:FF:000001">
    <property type="entry name" value="COX11 cytochrome c oxidase assembly homolog"/>
    <property type="match status" value="1"/>
</dbReference>
<keyword evidence="8 10" id="KW-0186">Copper</keyword>
<dbReference type="GO" id="GO:0005886">
    <property type="term" value="C:plasma membrane"/>
    <property type="evidence" value="ECO:0007669"/>
    <property type="project" value="UniProtKB-SubCell"/>
</dbReference>
<protein>
    <recommendedName>
        <fullName evidence="4 10">Cytochrome c oxidase assembly protein CtaG</fullName>
    </recommendedName>
</protein>
<evidence type="ECO:0000256" key="10">
    <source>
        <dbReference type="HAMAP-Rule" id="MF_00155"/>
    </source>
</evidence>
<evidence type="ECO:0000256" key="8">
    <source>
        <dbReference type="ARBA" id="ARBA00023008"/>
    </source>
</evidence>
<dbReference type="HAMAP" id="MF_00155">
    <property type="entry name" value="CtaG"/>
    <property type="match status" value="1"/>
</dbReference>
<accession>A0AAE9XNY2</accession>
<dbReference type="Pfam" id="PF04442">
    <property type="entry name" value="CtaG_Cox11"/>
    <property type="match status" value="1"/>
</dbReference>
<dbReference type="PANTHER" id="PTHR21320">
    <property type="entry name" value="CYTOCHROME C OXIDASE ASSEMBLY PROTEIN COX11-RELATED"/>
    <property type="match status" value="1"/>
</dbReference>
<dbReference type="PANTHER" id="PTHR21320:SF3">
    <property type="entry name" value="CYTOCHROME C OXIDASE ASSEMBLY PROTEIN COX11, MITOCHONDRIAL-RELATED"/>
    <property type="match status" value="1"/>
</dbReference>
<gene>
    <name evidence="10" type="primary">ctaG</name>
    <name evidence="12" type="ORF">PH603_14015</name>
</gene>
<organism evidence="12 13">
    <name type="scientific">Gimibacter soli</name>
    <dbReference type="NCBI Taxonomy" id="3024400"/>
    <lineage>
        <taxon>Bacteria</taxon>
        <taxon>Pseudomonadati</taxon>
        <taxon>Pseudomonadota</taxon>
        <taxon>Alphaproteobacteria</taxon>
        <taxon>Kordiimonadales</taxon>
        <taxon>Temperatibacteraceae</taxon>
        <taxon>Gimibacter</taxon>
    </lineage>
</organism>
<dbReference type="SUPFAM" id="SSF110111">
    <property type="entry name" value="Ctag/Cox11"/>
    <property type="match status" value="1"/>
</dbReference>
<dbReference type="AlphaFoldDB" id="A0AAE9XNY2"/>
<dbReference type="GO" id="GO:0008535">
    <property type="term" value="P:respiratory chain complex IV assembly"/>
    <property type="evidence" value="ECO:0007669"/>
    <property type="project" value="UniProtKB-UniRule"/>
</dbReference>
<feature type="topological domain" description="Cytoplasmic" evidence="10">
    <location>
        <begin position="1"/>
        <end position="10"/>
    </location>
</feature>
<evidence type="ECO:0000256" key="3">
    <source>
        <dbReference type="ARBA" id="ARBA00009620"/>
    </source>
</evidence>
<evidence type="ECO:0000256" key="7">
    <source>
        <dbReference type="ARBA" id="ARBA00022989"/>
    </source>
</evidence>
<evidence type="ECO:0000256" key="4">
    <source>
        <dbReference type="ARBA" id="ARBA00015384"/>
    </source>
</evidence>
<sequence length="188" mass="20708">MTAPVDKSISRNNRVGIIVGVVALGMVGASYAAVPLYKLFCQVTGYGGTTSRAEGVTGEVLDRTMRVRFNASLNGDMPWQFKPAQHDQTVRLGEQALAYYEAYNPTDRAITGTATYNVAPLKVGGYFAKIDCFCFTEQTLQPGERVMMPVVYFIDPAMVEDRSVEEVTEVTLSYTFFVKDEKEVASGR</sequence>
<feature type="topological domain" description="Periplasmic" evidence="10">
    <location>
        <begin position="34"/>
        <end position="188"/>
    </location>
</feature>
<feature type="transmembrane region" description="Helical" evidence="11">
    <location>
        <begin position="15"/>
        <end position="34"/>
    </location>
</feature>
<dbReference type="GO" id="GO:0005507">
    <property type="term" value="F:copper ion binding"/>
    <property type="evidence" value="ECO:0007669"/>
    <property type="project" value="InterPro"/>
</dbReference>
<evidence type="ECO:0000256" key="9">
    <source>
        <dbReference type="ARBA" id="ARBA00023136"/>
    </source>
</evidence>
<dbReference type="KEGG" id="gso:PH603_14015"/>
<evidence type="ECO:0000256" key="5">
    <source>
        <dbReference type="ARBA" id="ARBA00022692"/>
    </source>
</evidence>
<dbReference type="EMBL" id="CP116805">
    <property type="protein sequence ID" value="WCL53651.1"/>
    <property type="molecule type" value="Genomic_DNA"/>
</dbReference>
<dbReference type="RefSeq" id="WP_289503163.1">
    <property type="nucleotide sequence ID" value="NZ_CP116805.1"/>
</dbReference>
<name>A0AAE9XNY2_9PROT</name>
<reference evidence="12" key="1">
    <citation type="submission" date="2023-01" db="EMBL/GenBank/DDBJ databases">
        <title>The genome sequence of Kordiimonadaceae bacterium 6D33.</title>
        <authorList>
            <person name="Liu Y."/>
        </authorList>
    </citation>
    <scope>NUCLEOTIDE SEQUENCE</scope>
    <source>
        <strain evidence="12">6D33</strain>
    </source>
</reference>
<dbReference type="Gene3D" id="2.60.370.10">
    <property type="entry name" value="Ctag/Cox11"/>
    <property type="match status" value="1"/>
</dbReference>
<evidence type="ECO:0000256" key="6">
    <source>
        <dbReference type="ARBA" id="ARBA00022968"/>
    </source>
</evidence>
<keyword evidence="9 10" id="KW-0472">Membrane</keyword>
<evidence type="ECO:0000256" key="1">
    <source>
        <dbReference type="ARBA" id="ARBA00004007"/>
    </source>
</evidence>
<dbReference type="PIRSF" id="PIRSF005413">
    <property type="entry name" value="COX11"/>
    <property type="match status" value="1"/>
</dbReference>
<keyword evidence="5 10" id="KW-0812">Transmembrane</keyword>
<keyword evidence="10" id="KW-1003">Cell membrane</keyword>
<comment type="function">
    <text evidence="1 10">Exerts its effect at some terminal stage of cytochrome c oxidase synthesis, probably by being involved in the insertion of the copper B into subunit I.</text>
</comment>
<keyword evidence="10" id="KW-0997">Cell inner membrane</keyword>
<keyword evidence="7 10" id="KW-1133">Transmembrane helix</keyword>
<proteinExistence type="inferred from homology"/>
<dbReference type="InterPro" id="IPR023471">
    <property type="entry name" value="CtaG/Cox11_dom_sf"/>
</dbReference>
<evidence type="ECO:0000313" key="12">
    <source>
        <dbReference type="EMBL" id="WCL53651.1"/>
    </source>
</evidence>
<comment type="similarity">
    <text evidence="3 10">Belongs to the COX11/CtaG family.</text>
</comment>
<comment type="subcellular location">
    <subcellularLocation>
        <location evidence="2 10">Cell inner membrane</location>
        <topology evidence="2 10">Single-pass type II membrane protein</topology>
        <orientation evidence="2 10">Periplasmic side</orientation>
    </subcellularLocation>
</comment>
<dbReference type="InterPro" id="IPR007533">
    <property type="entry name" value="Cyt_c_oxidase_assmbl_CtaG"/>
</dbReference>
<keyword evidence="13" id="KW-1185">Reference proteome</keyword>